<evidence type="ECO:0000313" key="2">
    <source>
        <dbReference type="EMBL" id="OVA01266.1"/>
    </source>
</evidence>
<protein>
    <submittedName>
        <fullName evidence="2">Uncharacterized protein</fullName>
    </submittedName>
</protein>
<reference evidence="2 3" key="1">
    <citation type="journal article" date="2017" name="Mol. Plant">
        <title>The Genome of Medicinal Plant Macleaya cordata Provides New Insights into Benzylisoquinoline Alkaloids Metabolism.</title>
        <authorList>
            <person name="Liu X."/>
            <person name="Liu Y."/>
            <person name="Huang P."/>
            <person name="Ma Y."/>
            <person name="Qing Z."/>
            <person name="Tang Q."/>
            <person name="Cao H."/>
            <person name="Cheng P."/>
            <person name="Zheng Y."/>
            <person name="Yuan Z."/>
            <person name="Zhou Y."/>
            <person name="Liu J."/>
            <person name="Tang Z."/>
            <person name="Zhuo Y."/>
            <person name="Zhang Y."/>
            <person name="Yu L."/>
            <person name="Huang J."/>
            <person name="Yang P."/>
            <person name="Peng Q."/>
            <person name="Zhang J."/>
            <person name="Jiang W."/>
            <person name="Zhang Z."/>
            <person name="Lin K."/>
            <person name="Ro D.K."/>
            <person name="Chen X."/>
            <person name="Xiong X."/>
            <person name="Shang Y."/>
            <person name="Huang S."/>
            <person name="Zeng J."/>
        </authorList>
    </citation>
    <scope>NUCLEOTIDE SEQUENCE [LARGE SCALE GENOMIC DNA]</scope>
    <source>
        <strain evidence="3">cv. BLH2017</strain>
        <tissue evidence="2">Root</tissue>
    </source>
</reference>
<keyword evidence="1" id="KW-1133">Transmembrane helix</keyword>
<sequence length="117" mass="12604">MKPTSLTFTLFTLPRLISPITLPSILVPLPHPVDSSHNVAKDLPLMAIMASLMAGVFKVMVGVAVPPTVQIITLVLTQVIIGTVLVFPLLLVLVVVVVTITNRVLPLFSVLHLRINP</sequence>
<dbReference type="EMBL" id="MVGT01004145">
    <property type="protein sequence ID" value="OVA01266.1"/>
    <property type="molecule type" value="Genomic_DNA"/>
</dbReference>
<dbReference type="InParanoid" id="A0A200PSU9"/>
<keyword evidence="1" id="KW-0472">Membrane</keyword>
<comment type="caution">
    <text evidence="2">The sequence shown here is derived from an EMBL/GenBank/DDBJ whole genome shotgun (WGS) entry which is preliminary data.</text>
</comment>
<gene>
    <name evidence="2" type="ORF">BVC80_1653g70</name>
</gene>
<dbReference type="AlphaFoldDB" id="A0A200PSU9"/>
<feature type="transmembrane region" description="Helical" evidence="1">
    <location>
        <begin position="72"/>
        <end position="100"/>
    </location>
</feature>
<evidence type="ECO:0000256" key="1">
    <source>
        <dbReference type="SAM" id="Phobius"/>
    </source>
</evidence>
<proteinExistence type="predicted"/>
<evidence type="ECO:0000313" key="3">
    <source>
        <dbReference type="Proteomes" id="UP000195402"/>
    </source>
</evidence>
<accession>A0A200PSU9</accession>
<keyword evidence="1" id="KW-0812">Transmembrane</keyword>
<dbReference type="Proteomes" id="UP000195402">
    <property type="component" value="Unassembled WGS sequence"/>
</dbReference>
<name>A0A200PSU9_MACCD</name>
<organism evidence="2 3">
    <name type="scientific">Macleaya cordata</name>
    <name type="common">Five-seeded plume-poppy</name>
    <name type="synonym">Bocconia cordata</name>
    <dbReference type="NCBI Taxonomy" id="56857"/>
    <lineage>
        <taxon>Eukaryota</taxon>
        <taxon>Viridiplantae</taxon>
        <taxon>Streptophyta</taxon>
        <taxon>Embryophyta</taxon>
        <taxon>Tracheophyta</taxon>
        <taxon>Spermatophyta</taxon>
        <taxon>Magnoliopsida</taxon>
        <taxon>Ranunculales</taxon>
        <taxon>Papaveraceae</taxon>
        <taxon>Papaveroideae</taxon>
        <taxon>Macleaya</taxon>
    </lineage>
</organism>
<feature type="transmembrane region" description="Helical" evidence="1">
    <location>
        <begin position="43"/>
        <end position="65"/>
    </location>
</feature>
<keyword evidence="3" id="KW-1185">Reference proteome</keyword>